<dbReference type="Proteomes" id="UP000092730">
    <property type="component" value="Chromosome 1"/>
</dbReference>
<feature type="compositionally biased region" description="Low complexity" evidence="1">
    <location>
        <begin position="590"/>
        <end position="601"/>
    </location>
</feature>
<keyword evidence="2" id="KW-0472">Membrane</keyword>
<feature type="compositionally biased region" description="Basic and acidic residues" evidence="1">
    <location>
        <begin position="435"/>
        <end position="451"/>
    </location>
</feature>
<proteinExistence type="predicted"/>
<feature type="compositionally biased region" description="Low complexity" evidence="1">
    <location>
        <begin position="537"/>
        <end position="553"/>
    </location>
</feature>
<reference evidence="4" key="1">
    <citation type="submission" date="2013-07" db="EMBL/GenBank/DDBJ databases">
        <title>The Genome Sequence of Cryptococcus bestiolae CBS10118.</title>
        <authorList>
            <consortium name="The Broad Institute Genome Sequencing Platform"/>
            <person name="Cuomo C."/>
            <person name="Litvintseva A."/>
            <person name="Chen Y."/>
            <person name="Heitman J."/>
            <person name="Sun S."/>
            <person name="Springer D."/>
            <person name="Dromer F."/>
            <person name="Young S.K."/>
            <person name="Zeng Q."/>
            <person name="Gargeya S."/>
            <person name="Fitzgerald M."/>
            <person name="Abouelleil A."/>
            <person name="Alvarado L."/>
            <person name="Berlin A.M."/>
            <person name="Chapman S.B."/>
            <person name="Dewar J."/>
            <person name="Goldberg J."/>
            <person name="Griggs A."/>
            <person name="Gujja S."/>
            <person name="Hansen M."/>
            <person name="Howarth C."/>
            <person name="Imamovic A."/>
            <person name="Larimer J."/>
            <person name="McCowan C."/>
            <person name="Murphy C."/>
            <person name="Pearson M."/>
            <person name="Priest M."/>
            <person name="Roberts A."/>
            <person name="Saif S."/>
            <person name="Shea T."/>
            <person name="Sykes S."/>
            <person name="Wortman J."/>
            <person name="Nusbaum C."/>
            <person name="Birren B."/>
        </authorList>
    </citation>
    <scope>NUCLEOTIDE SEQUENCE [LARGE SCALE GENOMIC DNA]</scope>
    <source>
        <strain evidence="4">CBS 10118</strain>
    </source>
</reference>
<dbReference type="KEGG" id="kbi:30208851"/>
<dbReference type="EMBL" id="CP144541">
    <property type="protein sequence ID" value="WVW79111.1"/>
    <property type="molecule type" value="Genomic_DNA"/>
</dbReference>
<evidence type="ECO:0000256" key="3">
    <source>
        <dbReference type="SAM" id="SignalP"/>
    </source>
</evidence>
<feature type="compositionally biased region" description="Basic and acidic residues" evidence="1">
    <location>
        <begin position="623"/>
        <end position="650"/>
    </location>
</feature>
<protein>
    <submittedName>
        <fullName evidence="4">Uncharacterized protein</fullName>
    </submittedName>
</protein>
<evidence type="ECO:0000256" key="1">
    <source>
        <dbReference type="SAM" id="MobiDB-lite"/>
    </source>
</evidence>
<reference evidence="5" key="2">
    <citation type="submission" date="2013-07" db="EMBL/GenBank/DDBJ databases">
        <authorList>
            <consortium name="The Broad Institute Genome Sequencing Platform"/>
            <person name="Cuomo C."/>
            <person name="Litvintseva A."/>
            <person name="Chen Y."/>
            <person name="Heitman J."/>
            <person name="Sun S."/>
            <person name="Springer D."/>
            <person name="Dromer F."/>
            <person name="Young S.K."/>
            <person name="Zeng Q."/>
            <person name="Gargeya S."/>
            <person name="Fitzgerald M."/>
            <person name="Abouelleil A."/>
            <person name="Alvarado L."/>
            <person name="Berlin A.M."/>
            <person name="Chapman S.B."/>
            <person name="Dewar J."/>
            <person name="Goldberg J."/>
            <person name="Griggs A."/>
            <person name="Gujja S."/>
            <person name="Hansen M."/>
            <person name="Howarth C."/>
            <person name="Imamovic A."/>
            <person name="Larimer J."/>
            <person name="McCowan C."/>
            <person name="Murphy C."/>
            <person name="Pearson M."/>
            <person name="Priest M."/>
            <person name="Roberts A."/>
            <person name="Saif S."/>
            <person name="Shea T."/>
            <person name="Sykes S."/>
            <person name="Wortman J."/>
            <person name="Nusbaum C."/>
            <person name="Birren B."/>
        </authorList>
    </citation>
    <scope>NUCLEOTIDE SEQUENCE</scope>
    <source>
        <strain evidence="5">CBS 10118</strain>
    </source>
</reference>
<evidence type="ECO:0000313" key="5">
    <source>
        <dbReference type="EMBL" id="WVW79111.1"/>
    </source>
</evidence>
<dbReference type="RefSeq" id="XP_019047833.1">
    <property type="nucleotide sequence ID" value="XM_019191085.1"/>
</dbReference>
<keyword evidence="2" id="KW-1133">Transmembrane helix</keyword>
<gene>
    <name evidence="4" type="ORF">I302_04452</name>
    <name evidence="5" type="ORF">I302_101076</name>
</gene>
<name>A0A1B9G6Y5_9TREE</name>
<sequence length="686" mass="75041">MHLTQSGHTASLFLILPLLVQARKYHDDPEYGDNGDLGGYDAGANPDEMGYGMSGTDDQVEMGYTGTSTNAEENENENGIEWISPSPGDVLPSGQALTVTWHSPSPIYSPSFSLCTSTDPNTATGADCGNENWPSVKDNGDGTFSAVMTMPVISQSIEKLYLSMNNPTNRGRTFNSPVFGVKGDSGVPNAYVASPVNSTTIVPTASASATFGLASEVDSTASATAFSADTLSMISTSAPVSSGTTKARVTPVRSTAVATLFTALAPTSPTPIAHTPLYPTIQAPLQATIPYAPISLSTSNASPNADNMGLAASSRENKPNIKAIALPISICGLILIAALIFCARSRVFRKTGLGRDVEKDWQSVIKEKAAASSLAASSSSLLSSAGVMGKVVEVRERRDEVPVPTLGYRGRQYSHGDERDRDRERFTEVPQVNYTRERAHRSGEYHGGDRERRHRHRQRERKEREESYYFERSRHSAKDVFDFERDRHRNNSREKGYYSTSRRSSGGIGGVYDRGYSYDKSSRSLQDPFEDTRNRPSSTRELYSSSHSSRRPSMPQKESYCAPLSNPYDPQPSLSSALASHIRRPLPEPIIRSSTNSSTRSGAHSEGVLMPRQKTLPHLSGGLRDEHDDRYQYPKIRGDGRRAGREREFESDTEAGWELAGEGRYTTGEEGMGELYENLRRAIQRG</sequence>
<feature type="chain" id="PRO_5042334868" evidence="3">
    <location>
        <begin position="23"/>
        <end position="686"/>
    </location>
</feature>
<keyword evidence="3" id="KW-0732">Signal</keyword>
<reference evidence="4" key="3">
    <citation type="submission" date="2014-01" db="EMBL/GenBank/DDBJ databases">
        <title>Evolution of pathogenesis and genome organization in the Tremellales.</title>
        <authorList>
            <person name="Cuomo C."/>
            <person name="Litvintseva A."/>
            <person name="Heitman J."/>
            <person name="Chen Y."/>
            <person name="Sun S."/>
            <person name="Springer D."/>
            <person name="Dromer F."/>
            <person name="Young S."/>
            <person name="Zeng Q."/>
            <person name="Chapman S."/>
            <person name="Gujja S."/>
            <person name="Saif S."/>
            <person name="Birren B."/>
        </authorList>
    </citation>
    <scope>NUCLEOTIDE SEQUENCE</scope>
    <source>
        <strain evidence="4">CBS 10118</strain>
    </source>
</reference>
<evidence type="ECO:0000313" key="4">
    <source>
        <dbReference type="EMBL" id="OCF26763.1"/>
    </source>
</evidence>
<accession>A0A1B9G6Y5</accession>
<feature type="compositionally biased region" description="Basic and acidic residues" evidence="1">
    <location>
        <begin position="460"/>
        <end position="471"/>
    </location>
</feature>
<reference evidence="5" key="4">
    <citation type="submission" date="2024-02" db="EMBL/GenBank/DDBJ databases">
        <title>Comparative genomics of Cryptococcus and Kwoniella reveals pathogenesis evolution and contrasting modes of karyotype evolution via chromosome fusion or intercentromeric recombination.</title>
        <authorList>
            <person name="Coelho M.A."/>
            <person name="David-Palma M."/>
            <person name="Shea T."/>
            <person name="Bowers K."/>
            <person name="McGinley-Smith S."/>
            <person name="Mohammad A.W."/>
            <person name="Gnirke A."/>
            <person name="Yurkov A.M."/>
            <person name="Nowrousian M."/>
            <person name="Sun S."/>
            <person name="Cuomo C.A."/>
            <person name="Heitman J."/>
        </authorList>
    </citation>
    <scope>NUCLEOTIDE SEQUENCE</scope>
    <source>
        <strain evidence="5">CBS 10118</strain>
    </source>
</reference>
<feature type="region of interest" description="Disordered" evidence="1">
    <location>
        <begin position="492"/>
        <end position="655"/>
    </location>
</feature>
<dbReference type="OrthoDB" id="2565052at2759"/>
<organism evidence="4">
    <name type="scientific">Kwoniella bestiolae CBS 10118</name>
    <dbReference type="NCBI Taxonomy" id="1296100"/>
    <lineage>
        <taxon>Eukaryota</taxon>
        <taxon>Fungi</taxon>
        <taxon>Dikarya</taxon>
        <taxon>Basidiomycota</taxon>
        <taxon>Agaricomycotina</taxon>
        <taxon>Tremellomycetes</taxon>
        <taxon>Tremellales</taxon>
        <taxon>Cryptococcaceae</taxon>
        <taxon>Kwoniella</taxon>
    </lineage>
</organism>
<feature type="signal peptide" evidence="3">
    <location>
        <begin position="1"/>
        <end position="22"/>
    </location>
</feature>
<keyword evidence="6" id="KW-1185">Reference proteome</keyword>
<keyword evidence="2" id="KW-0812">Transmembrane</keyword>
<evidence type="ECO:0000256" key="2">
    <source>
        <dbReference type="SAM" id="Phobius"/>
    </source>
</evidence>
<feature type="transmembrane region" description="Helical" evidence="2">
    <location>
        <begin position="324"/>
        <end position="343"/>
    </location>
</feature>
<dbReference type="AlphaFoldDB" id="A0A1B9G6Y5"/>
<evidence type="ECO:0000313" key="6">
    <source>
        <dbReference type="Proteomes" id="UP000092730"/>
    </source>
</evidence>
<dbReference type="EMBL" id="KI894020">
    <property type="protein sequence ID" value="OCF26763.1"/>
    <property type="molecule type" value="Genomic_DNA"/>
</dbReference>
<dbReference type="GeneID" id="30208851"/>
<feature type="region of interest" description="Disordered" evidence="1">
    <location>
        <begin position="403"/>
        <end position="471"/>
    </location>
</feature>
<feature type="compositionally biased region" description="Basic and acidic residues" evidence="1">
    <location>
        <begin position="414"/>
        <end position="427"/>
    </location>
</feature>
<dbReference type="VEuPathDB" id="FungiDB:I302_04452"/>